<sequence>MTKLHTTFAELQEQIKIARTEAEREARKDCGKGFYRSRGVWMNTLNDKEGLVAPLSENFYTGKPPTAAEFNRMIGHVIANFPHVDTVSFVGGWDYAERMTDFEDGSYDPWVAEWSVVAWSRVAERSIDELVRMHSGSESLKEIVEGTHPNYSPTLATTRAKDEGEFAELAKIADAYDAAQKNPWRHPPRLPLLSPEPKENRCK</sequence>
<reference evidence="4" key="1">
    <citation type="journal article" date="2019" name="Int. J. Syst. Evol. Microbiol.">
        <title>The Global Catalogue of Microorganisms (GCM) 10K type strain sequencing project: providing services to taxonomists for standard genome sequencing and annotation.</title>
        <authorList>
            <consortium name="The Broad Institute Genomics Platform"/>
            <consortium name="The Broad Institute Genome Sequencing Center for Infectious Disease"/>
            <person name="Wu L."/>
            <person name="Ma J."/>
        </authorList>
    </citation>
    <scope>NUCLEOTIDE SEQUENCE [LARGE SCALE GENOMIC DNA]</scope>
    <source>
        <strain evidence="4">KCTC 42986</strain>
    </source>
</reference>
<feature type="region of interest" description="Disordered" evidence="2">
    <location>
        <begin position="182"/>
        <end position="203"/>
    </location>
</feature>
<name>A0ABV7FAC9_9BURK</name>
<accession>A0ABV7FAC9</accession>
<evidence type="ECO:0000256" key="2">
    <source>
        <dbReference type="SAM" id="MobiDB-lite"/>
    </source>
</evidence>
<protein>
    <recommendedName>
        <fullName evidence="5">Large polyvalent protein associated domain-containing protein</fullName>
    </recommendedName>
</protein>
<evidence type="ECO:0000313" key="3">
    <source>
        <dbReference type="EMBL" id="MFC3110875.1"/>
    </source>
</evidence>
<proteinExistence type="predicted"/>
<gene>
    <name evidence="3" type="ORF">ACFOFO_23465</name>
</gene>
<organism evidence="3 4">
    <name type="scientific">Undibacterium arcticum</name>
    <dbReference type="NCBI Taxonomy" id="1762892"/>
    <lineage>
        <taxon>Bacteria</taxon>
        <taxon>Pseudomonadati</taxon>
        <taxon>Pseudomonadota</taxon>
        <taxon>Betaproteobacteria</taxon>
        <taxon>Burkholderiales</taxon>
        <taxon>Oxalobacteraceae</taxon>
        <taxon>Undibacterium</taxon>
    </lineage>
</organism>
<dbReference type="EMBL" id="JBHRTP010000091">
    <property type="protein sequence ID" value="MFC3110875.1"/>
    <property type="molecule type" value="Genomic_DNA"/>
</dbReference>
<evidence type="ECO:0000256" key="1">
    <source>
        <dbReference type="SAM" id="Coils"/>
    </source>
</evidence>
<feature type="coiled-coil region" evidence="1">
    <location>
        <begin position="1"/>
        <end position="28"/>
    </location>
</feature>
<evidence type="ECO:0008006" key="5">
    <source>
        <dbReference type="Google" id="ProtNLM"/>
    </source>
</evidence>
<dbReference type="RefSeq" id="WP_390329555.1">
    <property type="nucleotide sequence ID" value="NZ_JBHRTP010000091.1"/>
</dbReference>
<dbReference type="Proteomes" id="UP001595530">
    <property type="component" value="Unassembled WGS sequence"/>
</dbReference>
<comment type="caution">
    <text evidence="3">The sequence shown here is derived from an EMBL/GenBank/DDBJ whole genome shotgun (WGS) entry which is preliminary data.</text>
</comment>
<evidence type="ECO:0000313" key="4">
    <source>
        <dbReference type="Proteomes" id="UP001595530"/>
    </source>
</evidence>
<keyword evidence="4" id="KW-1185">Reference proteome</keyword>
<keyword evidence="1" id="KW-0175">Coiled coil</keyword>